<dbReference type="EMBL" id="JAVRRL010000110">
    <property type="protein sequence ID" value="KAK5107695.1"/>
    <property type="molecule type" value="Genomic_DNA"/>
</dbReference>
<feature type="transmembrane region" description="Helical" evidence="8">
    <location>
        <begin position="269"/>
        <end position="289"/>
    </location>
</feature>
<evidence type="ECO:0000313" key="9">
    <source>
        <dbReference type="EMBL" id="KAK5107695.1"/>
    </source>
</evidence>
<evidence type="ECO:0008006" key="11">
    <source>
        <dbReference type="Google" id="ProtNLM"/>
    </source>
</evidence>
<evidence type="ECO:0000256" key="7">
    <source>
        <dbReference type="ARBA" id="ARBA00023136"/>
    </source>
</evidence>
<evidence type="ECO:0000256" key="3">
    <source>
        <dbReference type="ARBA" id="ARBA00022475"/>
    </source>
</evidence>
<feature type="transmembrane region" description="Helical" evidence="8">
    <location>
        <begin position="243"/>
        <end position="262"/>
    </location>
</feature>
<evidence type="ECO:0000256" key="6">
    <source>
        <dbReference type="ARBA" id="ARBA00022989"/>
    </source>
</evidence>
<comment type="subcellular location">
    <subcellularLocation>
        <location evidence="1">Cell inner membrane</location>
        <topology evidence="1">Multi-pass membrane protein</topology>
    </subcellularLocation>
</comment>
<dbReference type="InterPro" id="IPR007272">
    <property type="entry name" value="Sulf_transp_TsuA/YedE"/>
</dbReference>
<evidence type="ECO:0000256" key="5">
    <source>
        <dbReference type="ARBA" id="ARBA00022692"/>
    </source>
</evidence>
<comment type="caution">
    <text evidence="9">The sequence shown here is derived from an EMBL/GenBank/DDBJ whole genome shotgun (WGS) entry which is preliminary data.</text>
</comment>
<gene>
    <name evidence="9" type="ORF">LTR62_000889</name>
</gene>
<keyword evidence="3" id="KW-1003">Cell membrane</keyword>
<protein>
    <recommendedName>
        <fullName evidence="11">Sulphur transport domain-containing protein</fullName>
    </recommendedName>
</protein>
<evidence type="ECO:0000256" key="4">
    <source>
        <dbReference type="ARBA" id="ARBA00022519"/>
    </source>
</evidence>
<proteinExistence type="predicted"/>
<dbReference type="PANTHER" id="PTHR30574:SF1">
    <property type="entry name" value="SULPHUR TRANSPORT DOMAIN-CONTAINING PROTEIN"/>
    <property type="match status" value="1"/>
</dbReference>
<dbReference type="Pfam" id="PF04143">
    <property type="entry name" value="Sulf_transp"/>
    <property type="match status" value="1"/>
</dbReference>
<feature type="transmembrane region" description="Helical" evidence="8">
    <location>
        <begin position="79"/>
        <end position="97"/>
    </location>
</feature>
<feature type="transmembrane region" description="Helical" evidence="8">
    <location>
        <begin position="40"/>
        <end position="59"/>
    </location>
</feature>
<evidence type="ECO:0000256" key="8">
    <source>
        <dbReference type="SAM" id="Phobius"/>
    </source>
</evidence>
<dbReference type="AlphaFoldDB" id="A0AAN7T9T6"/>
<keyword evidence="7 8" id="KW-0472">Membrane</keyword>
<name>A0AAN7T9T6_9PEZI</name>
<accession>A0AAN7T9T6</accession>
<evidence type="ECO:0000313" key="10">
    <source>
        <dbReference type="Proteomes" id="UP001310890"/>
    </source>
</evidence>
<evidence type="ECO:0000256" key="1">
    <source>
        <dbReference type="ARBA" id="ARBA00004429"/>
    </source>
</evidence>
<dbReference type="Proteomes" id="UP001310890">
    <property type="component" value="Unassembled WGS sequence"/>
</dbReference>
<dbReference type="GO" id="GO:0005886">
    <property type="term" value="C:plasma membrane"/>
    <property type="evidence" value="ECO:0007669"/>
    <property type="project" value="UniProtKB-SubCell"/>
</dbReference>
<reference evidence="9" key="1">
    <citation type="submission" date="2023-08" db="EMBL/GenBank/DDBJ databases">
        <title>Black Yeasts Isolated from many extreme environments.</title>
        <authorList>
            <person name="Coleine C."/>
            <person name="Stajich J.E."/>
            <person name="Selbmann L."/>
        </authorList>
    </citation>
    <scope>NUCLEOTIDE SEQUENCE</scope>
    <source>
        <strain evidence="9">CCFEE 5401</strain>
    </source>
</reference>
<keyword evidence="6 8" id="KW-1133">Transmembrane helix</keyword>
<feature type="transmembrane region" description="Helical" evidence="8">
    <location>
        <begin position="12"/>
        <end position="34"/>
    </location>
</feature>
<keyword evidence="2" id="KW-0813">Transport</keyword>
<feature type="transmembrane region" description="Helical" evidence="8">
    <location>
        <begin position="162"/>
        <end position="183"/>
    </location>
</feature>
<feature type="transmembrane region" description="Helical" evidence="8">
    <location>
        <begin position="301"/>
        <end position="324"/>
    </location>
</feature>
<organism evidence="9 10">
    <name type="scientific">Meristemomyces frigidus</name>
    <dbReference type="NCBI Taxonomy" id="1508187"/>
    <lineage>
        <taxon>Eukaryota</taxon>
        <taxon>Fungi</taxon>
        <taxon>Dikarya</taxon>
        <taxon>Ascomycota</taxon>
        <taxon>Pezizomycotina</taxon>
        <taxon>Dothideomycetes</taxon>
        <taxon>Dothideomycetidae</taxon>
        <taxon>Mycosphaerellales</taxon>
        <taxon>Teratosphaeriaceae</taxon>
        <taxon>Meristemomyces</taxon>
    </lineage>
</organism>
<keyword evidence="5 8" id="KW-0812">Transmembrane</keyword>
<sequence length="335" mass="34311">MLLEDAEQITTGALFGAALTASGVFTPSIILEQFELKNFYMVQVFAVAVGSSALIMLAFDRTGLVQRPVRPNSPLGSHWLYGGNLLGGIMVGLGMNLTGACPGTVLVQLAQGIQSAWPAAVGALLGGVAYNHVSPMLLPHLRPQSMHTVKRTIPQAAHLPESMTYALLGTSVLGLLAITHGWLHASGPFSSVGGLAIGAAQAVSLLLTSGPVGVSTAYEDAGRYILQILHVDKTPKPSQVPKAIIFAAAMVAGSAAFGRMAISSSISPAGVYIPFWQALIGGFIMVFGARLGGGCTSGHGLSGMGALSVSSLVTVVGMFGAGILSRLSMTATLTV</sequence>
<keyword evidence="4" id="KW-0997">Cell inner membrane</keyword>
<feature type="transmembrane region" description="Helical" evidence="8">
    <location>
        <begin position="117"/>
        <end position="141"/>
    </location>
</feature>
<evidence type="ECO:0000256" key="2">
    <source>
        <dbReference type="ARBA" id="ARBA00022448"/>
    </source>
</evidence>
<dbReference type="PANTHER" id="PTHR30574">
    <property type="entry name" value="INNER MEMBRANE PROTEIN YEDE"/>
    <property type="match status" value="1"/>
</dbReference>